<keyword evidence="6" id="KW-0479">Metal-binding</keyword>
<feature type="transmembrane region" description="Helical" evidence="13">
    <location>
        <begin position="391"/>
        <end position="415"/>
    </location>
</feature>
<organism evidence="15 16">
    <name type="scientific">Candidatus Carbonibacillus altaicus</name>
    <dbReference type="NCBI Taxonomy" id="2163959"/>
    <lineage>
        <taxon>Bacteria</taxon>
        <taxon>Bacillati</taxon>
        <taxon>Bacillota</taxon>
        <taxon>Bacilli</taxon>
        <taxon>Bacillales</taxon>
        <taxon>Candidatus Carbonibacillus</taxon>
    </lineage>
</organism>
<evidence type="ECO:0000256" key="11">
    <source>
        <dbReference type="ARBA" id="ARBA00023136"/>
    </source>
</evidence>
<comment type="subcellular location">
    <subcellularLocation>
        <location evidence="2">Membrane</location>
        <topology evidence="2">Multi-pass membrane protein</topology>
    </subcellularLocation>
</comment>
<feature type="transmembrane region" description="Helical" evidence="13">
    <location>
        <begin position="58"/>
        <end position="86"/>
    </location>
</feature>
<comment type="similarity">
    <text evidence="3">Belongs to the peptidase M50B family.</text>
</comment>
<dbReference type="EMBL" id="PEBX01000006">
    <property type="protein sequence ID" value="PTQ57533.1"/>
    <property type="molecule type" value="Genomic_DNA"/>
</dbReference>
<evidence type="ECO:0000256" key="2">
    <source>
        <dbReference type="ARBA" id="ARBA00004141"/>
    </source>
</evidence>
<dbReference type="GO" id="GO:0016020">
    <property type="term" value="C:membrane"/>
    <property type="evidence" value="ECO:0007669"/>
    <property type="project" value="UniProtKB-SubCell"/>
</dbReference>
<evidence type="ECO:0000256" key="9">
    <source>
        <dbReference type="ARBA" id="ARBA00022989"/>
    </source>
</evidence>
<keyword evidence="9 13" id="KW-1133">Transmembrane helix</keyword>
<evidence type="ECO:0000256" key="3">
    <source>
        <dbReference type="ARBA" id="ARBA00007931"/>
    </source>
</evidence>
<feature type="transmembrane region" description="Helical" evidence="13">
    <location>
        <begin position="21"/>
        <end position="46"/>
    </location>
</feature>
<keyword evidence="11 13" id="KW-0472">Membrane</keyword>
<evidence type="ECO:0000259" key="14">
    <source>
        <dbReference type="Pfam" id="PF02163"/>
    </source>
</evidence>
<accession>A0A2R6Y4F5</accession>
<evidence type="ECO:0000256" key="4">
    <source>
        <dbReference type="ARBA" id="ARBA00022670"/>
    </source>
</evidence>
<comment type="caution">
    <text evidence="15">The sequence shown here is derived from an EMBL/GenBank/DDBJ whole genome shotgun (WGS) entry which is preliminary data.</text>
</comment>
<feature type="domain" description="Peptidase M50" evidence="14">
    <location>
        <begin position="76"/>
        <end position="149"/>
    </location>
</feature>
<keyword evidence="8" id="KW-0862">Zinc</keyword>
<keyword evidence="10 15" id="KW-0482">Metalloprotease</keyword>
<evidence type="ECO:0000313" key="16">
    <source>
        <dbReference type="Proteomes" id="UP000244338"/>
    </source>
</evidence>
<sequence length="419" mass="46008">MQEKRSDQGVKAVAEPDKKNYGRWGSVAALLVAFLAKFKTVGLLLINILKFGKLGPTIWSMLLTVGAYTLIWPWQFAVGLVLMLFIHEMGHIVAARKLGLPVTLPAFIPFLGALIMMKERPQDAQGEAFVALGGPLLGSLGAAAALGLGILLKQPFLFLIAWVGFFLNLINLLPIHPLDGGRIVTAISRWLWVVGLIGGLIAIIYLRSIVFFIIWLLFVWELYKAYVKKDGAEPRTFKAVFPLAQRTFSEQGFPIPGPEHRRSLDFYQYCRLEDRASYLVLMYPGLGEVGAYPFTIGEVKRVEMIGYEKRQVSLGAFNMFGGFDASNTPSETRGVTGTTDSATSAAHGAPDVDDTSADGLLKVLLTLIPEEGQGAIVRDRAYYQVPLKTRFIYGTLYFGLIAALIFLMSITASYMGGLA</sequence>
<dbReference type="CDD" id="cd06160">
    <property type="entry name" value="S2P-M50_like_2"/>
    <property type="match status" value="1"/>
</dbReference>
<feature type="compositionally biased region" description="Polar residues" evidence="12">
    <location>
        <begin position="328"/>
        <end position="344"/>
    </location>
</feature>
<evidence type="ECO:0000256" key="5">
    <source>
        <dbReference type="ARBA" id="ARBA00022692"/>
    </source>
</evidence>
<dbReference type="PANTHER" id="PTHR39188">
    <property type="entry name" value="MEMBRANE-ASSOCIATED ZINC METALLOPROTEASE M50B"/>
    <property type="match status" value="1"/>
</dbReference>
<dbReference type="AlphaFoldDB" id="A0A2R6Y4F5"/>
<evidence type="ECO:0000256" key="7">
    <source>
        <dbReference type="ARBA" id="ARBA00022801"/>
    </source>
</evidence>
<feature type="transmembrane region" description="Helical" evidence="13">
    <location>
        <begin position="159"/>
        <end position="178"/>
    </location>
</feature>
<evidence type="ECO:0000313" key="15">
    <source>
        <dbReference type="EMBL" id="PTQ57533.1"/>
    </source>
</evidence>
<reference evidence="16" key="1">
    <citation type="journal article" date="2018" name="Sci. Rep.">
        <title>Lignite coal burning seam in the remote Altai Mountains harbors a hydrogen-driven thermophilic microbial community.</title>
        <authorList>
            <person name="Kadnikov V.V."/>
            <person name="Mardanov A.V."/>
            <person name="Ivasenko D.A."/>
            <person name="Antsiferov D.V."/>
            <person name="Beletsky A.V."/>
            <person name="Karnachuk O.V."/>
            <person name="Ravin N.V."/>
        </authorList>
    </citation>
    <scope>NUCLEOTIDE SEQUENCE [LARGE SCALE GENOMIC DNA]</scope>
</reference>
<keyword evidence="5 13" id="KW-0812">Transmembrane</keyword>
<keyword evidence="7" id="KW-0378">Hydrolase</keyword>
<comment type="cofactor">
    <cofactor evidence="1">
        <name>Zn(2+)</name>
        <dbReference type="ChEBI" id="CHEBI:29105"/>
    </cofactor>
</comment>
<gene>
    <name evidence="15" type="ORF">BSOLF_1411</name>
</gene>
<dbReference type="GO" id="GO:0006508">
    <property type="term" value="P:proteolysis"/>
    <property type="evidence" value="ECO:0007669"/>
    <property type="project" value="UniProtKB-KW"/>
</dbReference>
<feature type="transmembrane region" description="Helical" evidence="13">
    <location>
        <begin position="98"/>
        <end position="117"/>
    </location>
</feature>
<feature type="transmembrane region" description="Helical" evidence="13">
    <location>
        <begin position="190"/>
        <end position="220"/>
    </location>
</feature>
<dbReference type="GO" id="GO:0008237">
    <property type="term" value="F:metallopeptidase activity"/>
    <property type="evidence" value="ECO:0007669"/>
    <property type="project" value="UniProtKB-KW"/>
</dbReference>
<dbReference type="InterPro" id="IPR008915">
    <property type="entry name" value="Peptidase_M50"/>
</dbReference>
<feature type="domain" description="Peptidase M50" evidence="14">
    <location>
        <begin position="155"/>
        <end position="189"/>
    </location>
</feature>
<dbReference type="Proteomes" id="UP000244338">
    <property type="component" value="Unassembled WGS sequence"/>
</dbReference>
<evidence type="ECO:0000256" key="12">
    <source>
        <dbReference type="SAM" id="MobiDB-lite"/>
    </source>
</evidence>
<evidence type="ECO:0000256" key="6">
    <source>
        <dbReference type="ARBA" id="ARBA00022723"/>
    </source>
</evidence>
<name>A0A2R6Y4F5_9BACL</name>
<proteinExistence type="inferred from homology"/>
<dbReference type="Pfam" id="PF02163">
    <property type="entry name" value="Peptidase_M50"/>
    <property type="match status" value="2"/>
</dbReference>
<protein>
    <submittedName>
        <fullName evidence="15">Membrane metalloprotease</fullName>
    </submittedName>
</protein>
<feature type="transmembrane region" description="Helical" evidence="13">
    <location>
        <begin position="129"/>
        <end position="152"/>
    </location>
</feature>
<feature type="region of interest" description="Disordered" evidence="12">
    <location>
        <begin position="328"/>
        <end position="350"/>
    </location>
</feature>
<keyword evidence="4 15" id="KW-0645">Protease</keyword>
<dbReference type="PANTHER" id="PTHR39188:SF3">
    <property type="entry name" value="STAGE IV SPORULATION PROTEIN FB"/>
    <property type="match status" value="1"/>
</dbReference>
<evidence type="ECO:0000256" key="10">
    <source>
        <dbReference type="ARBA" id="ARBA00023049"/>
    </source>
</evidence>
<evidence type="ECO:0000256" key="13">
    <source>
        <dbReference type="SAM" id="Phobius"/>
    </source>
</evidence>
<dbReference type="GO" id="GO:0046872">
    <property type="term" value="F:metal ion binding"/>
    <property type="evidence" value="ECO:0007669"/>
    <property type="project" value="UniProtKB-KW"/>
</dbReference>
<evidence type="ECO:0000256" key="1">
    <source>
        <dbReference type="ARBA" id="ARBA00001947"/>
    </source>
</evidence>
<evidence type="ECO:0000256" key="8">
    <source>
        <dbReference type="ARBA" id="ARBA00022833"/>
    </source>
</evidence>